<keyword evidence="2" id="KW-0489">Methyltransferase</keyword>
<evidence type="ECO:0000259" key="1">
    <source>
        <dbReference type="Pfam" id="PF13649"/>
    </source>
</evidence>
<proteinExistence type="predicted"/>
<evidence type="ECO:0000313" key="3">
    <source>
        <dbReference type="Proteomes" id="UP000000663"/>
    </source>
</evidence>
<sequence length="239" mass="26452">MTDEKVLAASNFDHNPPVAHNQYDDSIRLFTAAYEPLFDMAHASLRSIAGETAGILIVGAGTGMEICTFGQKSSGWHFTGVDPSAEMLAISGKKIAEKGLSERVELVNGYCDDLPESCLYDGATCILVMHFLPDDGSKLRLLQSISRHLKRGAPLILVDDTGEPKSEEFWRTVDAWRTYVKTKGADPKLVDEGFSGQILKRLHFVPEGRIYELLDQAGFEKPSRFFTAFLYCGWVAVKN</sequence>
<dbReference type="eggNOG" id="arCOG01787">
    <property type="taxonomic scope" value="Archaea"/>
</dbReference>
<dbReference type="Pfam" id="PF13649">
    <property type="entry name" value="Methyltransf_25"/>
    <property type="match status" value="1"/>
</dbReference>
<dbReference type="GO" id="GO:0008168">
    <property type="term" value="F:methyltransferase activity"/>
    <property type="evidence" value="ECO:0007669"/>
    <property type="project" value="UniProtKB-KW"/>
</dbReference>
<accession>Q0W2U5</accession>
<feature type="domain" description="Methyltransferase" evidence="1">
    <location>
        <begin position="55"/>
        <end position="152"/>
    </location>
</feature>
<dbReference type="PATRIC" id="fig|351160.9.peg.984"/>
<name>Q0W2U5_METAR</name>
<gene>
    <name evidence="2" type="ORF">RCIX2178</name>
</gene>
<reference evidence="2 3" key="1">
    <citation type="journal article" date="2006" name="Science">
        <title>Genome of rice cluster I archaea -- the key methane producers in the rice rhizosphere.</title>
        <authorList>
            <person name="Erkel C."/>
            <person name="Kube M."/>
            <person name="Reinhardt R."/>
            <person name="Liesack W."/>
        </authorList>
    </citation>
    <scope>NUCLEOTIDE SEQUENCE [LARGE SCALE GENOMIC DNA]</scope>
    <source>
        <strain evidence="3">DSM 22066 / NBRC 105507 / MRE50</strain>
    </source>
</reference>
<dbReference type="GeneID" id="5143205"/>
<dbReference type="SUPFAM" id="SSF53335">
    <property type="entry name" value="S-adenosyl-L-methionine-dependent methyltransferases"/>
    <property type="match status" value="1"/>
</dbReference>
<dbReference type="InterPro" id="IPR041698">
    <property type="entry name" value="Methyltransf_25"/>
</dbReference>
<dbReference type="KEGG" id="rci:RCIX2178"/>
<dbReference type="STRING" id="351160.RCIX2178"/>
<keyword evidence="2" id="KW-0808">Transferase</keyword>
<organism evidence="2 3">
    <name type="scientific">Methanocella arvoryzae (strain DSM 22066 / NBRC 105507 / MRE50)</name>
    <dbReference type="NCBI Taxonomy" id="351160"/>
    <lineage>
        <taxon>Archaea</taxon>
        <taxon>Methanobacteriati</taxon>
        <taxon>Methanobacteriota</taxon>
        <taxon>Stenosarchaea group</taxon>
        <taxon>Methanomicrobia</taxon>
        <taxon>Methanocellales</taxon>
        <taxon>Methanocellaceae</taxon>
        <taxon>Methanocella</taxon>
    </lineage>
</organism>
<dbReference type="RefSeq" id="WP_012035279.1">
    <property type="nucleotide sequence ID" value="NC_009464.1"/>
</dbReference>
<dbReference type="InterPro" id="IPR029063">
    <property type="entry name" value="SAM-dependent_MTases_sf"/>
</dbReference>
<dbReference type="AlphaFoldDB" id="Q0W2U5"/>
<dbReference type="CDD" id="cd02440">
    <property type="entry name" value="AdoMet_MTases"/>
    <property type="match status" value="1"/>
</dbReference>
<dbReference type="EMBL" id="AM114193">
    <property type="protein sequence ID" value="CAJ37298.1"/>
    <property type="molecule type" value="Genomic_DNA"/>
</dbReference>
<dbReference type="Proteomes" id="UP000000663">
    <property type="component" value="Chromosome"/>
</dbReference>
<evidence type="ECO:0000313" key="2">
    <source>
        <dbReference type="EMBL" id="CAJ37298.1"/>
    </source>
</evidence>
<dbReference type="GO" id="GO:0032259">
    <property type="term" value="P:methylation"/>
    <property type="evidence" value="ECO:0007669"/>
    <property type="project" value="UniProtKB-KW"/>
</dbReference>
<protein>
    <submittedName>
        <fullName evidence="2">Predicted SAM-dependent methyltransferase</fullName>
    </submittedName>
</protein>
<dbReference type="Gene3D" id="3.40.50.150">
    <property type="entry name" value="Vaccinia Virus protein VP39"/>
    <property type="match status" value="1"/>
</dbReference>
<keyword evidence="3" id="KW-1185">Reference proteome</keyword>